<dbReference type="GO" id="GO:0008967">
    <property type="term" value="F:phosphoglycolate phosphatase activity"/>
    <property type="evidence" value="ECO:0007669"/>
    <property type="project" value="UniProtKB-EC"/>
</dbReference>
<dbReference type="GO" id="GO:0005829">
    <property type="term" value="C:cytosol"/>
    <property type="evidence" value="ECO:0007669"/>
    <property type="project" value="TreeGrafter"/>
</dbReference>
<evidence type="ECO:0000313" key="5">
    <source>
        <dbReference type="EMBL" id="QDU71233.1"/>
    </source>
</evidence>
<comment type="catalytic activity">
    <reaction evidence="1">
        <text>2-phosphoglycolate + H2O = glycolate + phosphate</text>
        <dbReference type="Rhea" id="RHEA:14369"/>
        <dbReference type="ChEBI" id="CHEBI:15377"/>
        <dbReference type="ChEBI" id="CHEBI:29805"/>
        <dbReference type="ChEBI" id="CHEBI:43474"/>
        <dbReference type="ChEBI" id="CHEBI:58033"/>
        <dbReference type="EC" id="3.1.3.18"/>
    </reaction>
</comment>
<dbReference type="OrthoDB" id="9792518at2"/>
<dbReference type="InterPro" id="IPR023198">
    <property type="entry name" value="PGP-like_dom2"/>
</dbReference>
<dbReference type="PANTHER" id="PTHR43434:SF1">
    <property type="entry name" value="PHOSPHOGLYCOLATE PHOSPHATASE"/>
    <property type="match status" value="1"/>
</dbReference>
<dbReference type="InterPro" id="IPR050155">
    <property type="entry name" value="HAD-like_hydrolase_sf"/>
</dbReference>
<name>A0A518BW71_9BACT</name>
<dbReference type="Gene3D" id="1.10.150.240">
    <property type="entry name" value="Putative phosphatase, domain 2"/>
    <property type="match status" value="1"/>
</dbReference>
<dbReference type="SUPFAM" id="SSF56784">
    <property type="entry name" value="HAD-like"/>
    <property type="match status" value="1"/>
</dbReference>
<accession>A0A518BW71</accession>
<keyword evidence="6" id="KW-1185">Reference proteome</keyword>
<proteinExistence type="inferred from homology"/>
<dbReference type="Proteomes" id="UP000320386">
    <property type="component" value="Chromosome"/>
</dbReference>
<evidence type="ECO:0000313" key="6">
    <source>
        <dbReference type="Proteomes" id="UP000320386"/>
    </source>
</evidence>
<dbReference type="InterPro" id="IPR041492">
    <property type="entry name" value="HAD_2"/>
</dbReference>
<comment type="pathway">
    <text evidence="2">Organic acid metabolism; glycolate biosynthesis; glycolate from 2-phosphoglycolate: step 1/1.</text>
</comment>
<evidence type="ECO:0000256" key="3">
    <source>
        <dbReference type="ARBA" id="ARBA00006171"/>
    </source>
</evidence>
<dbReference type="KEGG" id="mcad:Pan265_10820"/>
<organism evidence="5 6">
    <name type="scientific">Mucisphaera calidilacus</name>
    <dbReference type="NCBI Taxonomy" id="2527982"/>
    <lineage>
        <taxon>Bacteria</taxon>
        <taxon>Pseudomonadati</taxon>
        <taxon>Planctomycetota</taxon>
        <taxon>Phycisphaerae</taxon>
        <taxon>Phycisphaerales</taxon>
        <taxon>Phycisphaeraceae</taxon>
        <taxon>Mucisphaera</taxon>
    </lineage>
</organism>
<gene>
    <name evidence="5" type="primary">gph_1</name>
    <name evidence="5" type="ORF">Pan265_10820</name>
</gene>
<comment type="similarity">
    <text evidence="3">Belongs to the HAD-like hydrolase superfamily. CbbY/CbbZ/Gph/YieH family.</text>
</comment>
<evidence type="ECO:0000256" key="2">
    <source>
        <dbReference type="ARBA" id="ARBA00004818"/>
    </source>
</evidence>
<dbReference type="PANTHER" id="PTHR43434">
    <property type="entry name" value="PHOSPHOGLYCOLATE PHOSPHATASE"/>
    <property type="match status" value="1"/>
</dbReference>
<dbReference type="NCBIfam" id="TIGR01549">
    <property type="entry name" value="HAD-SF-IA-v1"/>
    <property type="match status" value="1"/>
</dbReference>
<dbReference type="GO" id="GO:0006281">
    <property type="term" value="P:DNA repair"/>
    <property type="evidence" value="ECO:0007669"/>
    <property type="project" value="TreeGrafter"/>
</dbReference>
<reference evidence="5 6" key="1">
    <citation type="submission" date="2019-02" db="EMBL/GenBank/DDBJ databases">
        <title>Deep-cultivation of Planctomycetes and their phenomic and genomic characterization uncovers novel biology.</title>
        <authorList>
            <person name="Wiegand S."/>
            <person name="Jogler M."/>
            <person name="Boedeker C."/>
            <person name="Pinto D."/>
            <person name="Vollmers J."/>
            <person name="Rivas-Marin E."/>
            <person name="Kohn T."/>
            <person name="Peeters S.H."/>
            <person name="Heuer A."/>
            <person name="Rast P."/>
            <person name="Oberbeckmann S."/>
            <person name="Bunk B."/>
            <person name="Jeske O."/>
            <person name="Meyerdierks A."/>
            <person name="Storesund J.E."/>
            <person name="Kallscheuer N."/>
            <person name="Luecker S."/>
            <person name="Lage O.M."/>
            <person name="Pohl T."/>
            <person name="Merkel B.J."/>
            <person name="Hornburger P."/>
            <person name="Mueller R.-W."/>
            <person name="Bruemmer F."/>
            <person name="Labrenz M."/>
            <person name="Spormann A.M."/>
            <person name="Op den Camp H."/>
            <person name="Overmann J."/>
            <person name="Amann R."/>
            <person name="Jetten M.S.M."/>
            <person name="Mascher T."/>
            <person name="Medema M.H."/>
            <person name="Devos D.P."/>
            <person name="Kaster A.-K."/>
            <person name="Ovreas L."/>
            <person name="Rohde M."/>
            <person name="Galperin M.Y."/>
            <person name="Jogler C."/>
        </authorList>
    </citation>
    <scope>NUCLEOTIDE SEQUENCE [LARGE SCALE GENOMIC DNA]</scope>
    <source>
        <strain evidence="5 6">Pan265</strain>
    </source>
</reference>
<dbReference type="EMBL" id="CP036280">
    <property type="protein sequence ID" value="QDU71233.1"/>
    <property type="molecule type" value="Genomic_DNA"/>
</dbReference>
<dbReference type="InterPro" id="IPR023214">
    <property type="entry name" value="HAD_sf"/>
</dbReference>
<dbReference type="InterPro" id="IPR006439">
    <property type="entry name" value="HAD-SF_hydro_IA"/>
</dbReference>
<sequence length="230" mass="24928">MNPTGMIFDLDGTLVDSLGEIAWAVNEARKSEQLVPLPQADYQPWVGRGLRHLIASMLGDENDPRIDRILKSVRAIYDAHAGERAALYEGIAEMLADLEQRQIPLSVLTNKPDGPAKGLIEQRFAPGTFRYVVGQRDGHPVKPDPAAALRIIDQAGGDPADWWFVGDMTVDIETAMAAGMVAVGVTWGIQSAEHNPQTLLDAGADLLIDHPSELIERIDAASANPARHSI</sequence>
<dbReference type="AlphaFoldDB" id="A0A518BW71"/>
<keyword evidence="5" id="KW-0378">Hydrolase</keyword>
<evidence type="ECO:0000256" key="1">
    <source>
        <dbReference type="ARBA" id="ARBA00000830"/>
    </source>
</evidence>
<dbReference type="SFLD" id="SFLDS00003">
    <property type="entry name" value="Haloacid_Dehalogenase"/>
    <property type="match status" value="1"/>
</dbReference>
<dbReference type="InterPro" id="IPR036412">
    <property type="entry name" value="HAD-like_sf"/>
</dbReference>
<dbReference type="SFLD" id="SFLDG01129">
    <property type="entry name" value="C1.5:_HAD__Beta-PGM__Phosphata"/>
    <property type="match status" value="1"/>
</dbReference>
<dbReference type="RefSeq" id="WP_145445384.1">
    <property type="nucleotide sequence ID" value="NZ_CP036280.1"/>
</dbReference>
<dbReference type="Pfam" id="PF13419">
    <property type="entry name" value="HAD_2"/>
    <property type="match status" value="1"/>
</dbReference>
<dbReference type="EC" id="3.1.3.18" evidence="4"/>
<protein>
    <recommendedName>
        <fullName evidence="4">phosphoglycolate phosphatase</fullName>
        <ecNumber evidence="4">3.1.3.18</ecNumber>
    </recommendedName>
</protein>
<evidence type="ECO:0000256" key="4">
    <source>
        <dbReference type="ARBA" id="ARBA00013078"/>
    </source>
</evidence>
<dbReference type="Gene3D" id="3.40.50.1000">
    <property type="entry name" value="HAD superfamily/HAD-like"/>
    <property type="match status" value="1"/>
</dbReference>